<name>A0A371B3S5_9BRAD</name>
<dbReference type="PROSITE" id="PS51257">
    <property type="entry name" value="PROKAR_LIPOPROTEIN"/>
    <property type="match status" value="1"/>
</dbReference>
<reference evidence="3" key="1">
    <citation type="submission" date="2018-08" db="EMBL/GenBank/DDBJ databases">
        <authorList>
            <person name="Kim S.-J."/>
            <person name="Jung G.-Y."/>
        </authorList>
    </citation>
    <scope>NUCLEOTIDE SEQUENCE [LARGE SCALE GENOMIC DNA]</scope>
    <source>
        <strain evidence="3">GY_H</strain>
    </source>
</reference>
<protein>
    <submittedName>
        <fullName evidence="2">Uncharacterized protein</fullName>
    </submittedName>
</protein>
<gene>
    <name evidence="2" type="ORF">DXH78_16400</name>
</gene>
<keyword evidence="3" id="KW-1185">Reference proteome</keyword>
<feature type="chain" id="PRO_5016662290" evidence="1">
    <location>
        <begin position="22"/>
        <end position="250"/>
    </location>
</feature>
<proteinExistence type="predicted"/>
<feature type="signal peptide" evidence="1">
    <location>
        <begin position="1"/>
        <end position="21"/>
    </location>
</feature>
<dbReference type="Proteomes" id="UP000263993">
    <property type="component" value="Unassembled WGS sequence"/>
</dbReference>
<dbReference type="AlphaFoldDB" id="A0A371B3S5"/>
<organism evidence="2 3">
    <name type="scientific">Undibacter mobilis</name>
    <dbReference type="NCBI Taxonomy" id="2292256"/>
    <lineage>
        <taxon>Bacteria</taxon>
        <taxon>Pseudomonadati</taxon>
        <taxon>Pseudomonadota</taxon>
        <taxon>Alphaproteobacteria</taxon>
        <taxon>Hyphomicrobiales</taxon>
        <taxon>Nitrobacteraceae</taxon>
        <taxon>Undibacter</taxon>
    </lineage>
</organism>
<evidence type="ECO:0000313" key="2">
    <source>
        <dbReference type="EMBL" id="RDV02172.1"/>
    </source>
</evidence>
<sequence>MRAMPRTLPLVVALLIAPALAGCGLGGDFDEINPSLVRDNIHDWVGRDNAKGEPISPSTFEMTDEERRLRDLAYPLIEPPYLRHKFYSVANEYGLNPAIQKQMVNPAAYYEHMMDDKVRSPTSRYAQLTQDIRNDSERLPGFFSTATRVIDLDSKRNKSLAFIPGLTQAERINTVNRIKENDRVIAQVRTSLGRRVANYRYALERLVISSPSQEAVTVEQVLNRLHAEVSHYRVQTAPPYERGPSLAFQR</sequence>
<accession>A0A371B3S5</accession>
<evidence type="ECO:0000256" key="1">
    <source>
        <dbReference type="SAM" id="SignalP"/>
    </source>
</evidence>
<evidence type="ECO:0000313" key="3">
    <source>
        <dbReference type="Proteomes" id="UP000263993"/>
    </source>
</evidence>
<keyword evidence="1" id="KW-0732">Signal</keyword>
<dbReference type="EMBL" id="QRGO01000002">
    <property type="protein sequence ID" value="RDV02172.1"/>
    <property type="molecule type" value="Genomic_DNA"/>
</dbReference>
<comment type="caution">
    <text evidence="2">The sequence shown here is derived from an EMBL/GenBank/DDBJ whole genome shotgun (WGS) entry which is preliminary data.</text>
</comment>